<keyword evidence="1" id="KW-1133">Transmembrane helix</keyword>
<evidence type="ECO:0000256" key="1">
    <source>
        <dbReference type="SAM" id="Phobius"/>
    </source>
</evidence>
<dbReference type="Pfam" id="PF11292">
    <property type="entry name" value="DUF3093"/>
    <property type="match status" value="1"/>
</dbReference>
<feature type="transmembrane region" description="Helical" evidence="1">
    <location>
        <begin position="61"/>
        <end position="78"/>
    </location>
</feature>
<feature type="transmembrane region" description="Helical" evidence="1">
    <location>
        <begin position="34"/>
        <end position="55"/>
    </location>
</feature>
<dbReference type="RefSeq" id="WP_170206342.1">
    <property type="nucleotide sequence ID" value="NZ_QPJC01000005.1"/>
</dbReference>
<accession>A0A368VTT7</accession>
<organism evidence="2 3">
    <name type="scientific">Halopolyspora algeriensis</name>
    <dbReference type="NCBI Taxonomy" id="1500506"/>
    <lineage>
        <taxon>Bacteria</taxon>
        <taxon>Bacillati</taxon>
        <taxon>Actinomycetota</taxon>
        <taxon>Actinomycetes</taxon>
        <taxon>Actinomycetes incertae sedis</taxon>
        <taxon>Halopolyspora</taxon>
    </lineage>
</organism>
<evidence type="ECO:0000313" key="2">
    <source>
        <dbReference type="EMBL" id="RCW43987.1"/>
    </source>
</evidence>
<keyword evidence="3" id="KW-1185">Reference proteome</keyword>
<protein>
    <submittedName>
        <fullName evidence="2">DUF3093 family protein</fullName>
    </submittedName>
</protein>
<dbReference type="AlphaFoldDB" id="A0A368VTT7"/>
<comment type="caution">
    <text evidence="2">The sequence shown here is derived from an EMBL/GenBank/DDBJ whole genome shotgun (WGS) entry which is preliminary data.</text>
</comment>
<gene>
    <name evidence="2" type="ORF">DFQ14_105132</name>
</gene>
<reference evidence="2 3" key="1">
    <citation type="submission" date="2018-07" db="EMBL/GenBank/DDBJ databases">
        <title>Genomic Encyclopedia of Type Strains, Phase III (KMG-III): the genomes of soil and plant-associated and newly described type strains.</title>
        <authorList>
            <person name="Whitman W."/>
        </authorList>
    </citation>
    <scope>NUCLEOTIDE SEQUENCE [LARGE SCALE GENOMIC DNA]</scope>
    <source>
        <strain evidence="2 3">CECT 8575</strain>
    </source>
</reference>
<proteinExistence type="predicted"/>
<dbReference type="Proteomes" id="UP000253495">
    <property type="component" value="Unassembled WGS sequence"/>
</dbReference>
<dbReference type="InterPro" id="IPR021443">
    <property type="entry name" value="DUF3093"/>
</dbReference>
<keyword evidence="1" id="KW-0812">Transmembrane</keyword>
<keyword evidence="1" id="KW-0472">Membrane</keyword>
<dbReference type="EMBL" id="QPJC01000005">
    <property type="protein sequence ID" value="RCW43987.1"/>
    <property type="molecule type" value="Genomic_DNA"/>
</dbReference>
<sequence length="181" mass="19620">MSESSEATASGGTAGKPNKAGESFAFRERLYASWWTWPLPIAVAVLLAAEVHMGYPGVRAWLPYVVLVPAAVALLLWLSRTTIDITGEELAAGDARLSLRFIADAETVTAAEKRRALGPDLDPAAFIVHRPWVSTAVRIWLDDDNDPTPYWILSTRRPEELVTALTSSSGPHGAANTPQQQ</sequence>
<name>A0A368VTT7_9ACTN</name>
<evidence type="ECO:0000313" key="3">
    <source>
        <dbReference type="Proteomes" id="UP000253495"/>
    </source>
</evidence>